<feature type="non-terminal residue" evidence="2">
    <location>
        <position position="288"/>
    </location>
</feature>
<proteinExistence type="predicted"/>
<sequence>VNSTLAIKRKEISAALVAAASHNKLTFKSRQKKGERKDEMSKRVKDMIRHVAQYRCKSSAPSWLTKLSLDRGDLKGLDSDEEVEEEAAGEEEAEVDEVEDDDSDEVPIVNKKPAAARVTEKKESVTKMGREEVMYDYGYDSCANMAYRLIAGRKKQVPEHAAEMNIPKKSQPTDAMIAVFKEGEEQLVMNGGKKLRDPANQGWLGKTSDGTKVEALLRSNNRKNYPPQKLTCIKVGDDQLLQVDVKHFATKLAEGKSLEQTALDWAPTLAKDFAKGKVDKKGALEINT</sequence>
<feature type="region of interest" description="Disordered" evidence="1">
    <location>
        <begin position="71"/>
        <end position="104"/>
    </location>
</feature>
<keyword evidence="3" id="KW-1185">Reference proteome</keyword>
<feature type="non-terminal residue" evidence="2">
    <location>
        <position position="1"/>
    </location>
</feature>
<evidence type="ECO:0000313" key="3">
    <source>
        <dbReference type="Proteomes" id="UP001189429"/>
    </source>
</evidence>
<dbReference type="Proteomes" id="UP001189429">
    <property type="component" value="Unassembled WGS sequence"/>
</dbReference>
<protein>
    <submittedName>
        <fullName evidence="2">Uncharacterized protein</fullName>
    </submittedName>
</protein>
<gene>
    <name evidence="2" type="ORF">PCOR1329_LOCUS75672</name>
</gene>
<evidence type="ECO:0000313" key="2">
    <source>
        <dbReference type="EMBL" id="CAK0897518.1"/>
    </source>
</evidence>
<name>A0ABN9XHU2_9DINO</name>
<accession>A0ABN9XHU2</accession>
<organism evidence="2 3">
    <name type="scientific">Prorocentrum cordatum</name>
    <dbReference type="NCBI Taxonomy" id="2364126"/>
    <lineage>
        <taxon>Eukaryota</taxon>
        <taxon>Sar</taxon>
        <taxon>Alveolata</taxon>
        <taxon>Dinophyceae</taxon>
        <taxon>Prorocentrales</taxon>
        <taxon>Prorocentraceae</taxon>
        <taxon>Prorocentrum</taxon>
    </lineage>
</organism>
<reference evidence="2" key="1">
    <citation type="submission" date="2023-10" db="EMBL/GenBank/DDBJ databases">
        <authorList>
            <person name="Chen Y."/>
            <person name="Shah S."/>
            <person name="Dougan E. K."/>
            <person name="Thang M."/>
            <person name="Chan C."/>
        </authorList>
    </citation>
    <scope>NUCLEOTIDE SEQUENCE [LARGE SCALE GENOMIC DNA]</scope>
</reference>
<dbReference type="EMBL" id="CAUYUJ010020342">
    <property type="protein sequence ID" value="CAK0897518.1"/>
    <property type="molecule type" value="Genomic_DNA"/>
</dbReference>
<evidence type="ECO:0000256" key="1">
    <source>
        <dbReference type="SAM" id="MobiDB-lite"/>
    </source>
</evidence>
<comment type="caution">
    <text evidence="2">The sequence shown here is derived from an EMBL/GenBank/DDBJ whole genome shotgun (WGS) entry which is preliminary data.</text>
</comment>
<feature type="compositionally biased region" description="Acidic residues" evidence="1">
    <location>
        <begin position="79"/>
        <end position="104"/>
    </location>
</feature>